<gene>
    <name evidence="2" type="ORF">FOA43_001442</name>
</gene>
<evidence type="ECO:0000313" key="2">
    <source>
        <dbReference type="EMBL" id="QPG74120.1"/>
    </source>
</evidence>
<evidence type="ECO:0000256" key="1">
    <source>
        <dbReference type="SAM" id="MobiDB-lite"/>
    </source>
</evidence>
<proteinExistence type="predicted"/>
<dbReference type="GeneID" id="62194843"/>
<evidence type="ECO:0000313" key="3">
    <source>
        <dbReference type="Proteomes" id="UP000662931"/>
    </source>
</evidence>
<dbReference type="Proteomes" id="UP000662931">
    <property type="component" value="Chromosome 1"/>
</dbReference>
<dbReference type="RefSeq" id="XP_038777685.1">
    <property type="nucleotide sequence ID" value="XM_038921757.1"/>
</dbReference>
<dbReference type="AlphaFoldDB" id="A0A875RNS7"/>
<dbReference type="EMBL" id="CP064812">
    <property type="protein sequence ID" value="QPG74120.1"/>
    <property type="molecule type" value="Genomic_DNA"/>
</dbReference>
<protein>
    <submittedName>
        <fullName evidence="2">Uncharacterized protein</fullName>
    </submittedName>
</protein>
<dbReference type="KEGG" id="bnn:FOA43_001442"/>
<sequence length="200" mass="22857">MLSAQSHTKVIDFGTIDTSSAKADKHKDMDYEKDAISNYGNGRSFFSMWPLKMLFGTREQSGSRASDQSCGNIVDSPLDEVIAMKRLQGDASADNGTDDFIDIQVRKLSYAEVASLRASNKECRCRVVDQDKELEKSVTDMELTNAFKRQKRFDPEATRKQIDDQVIIDDDDHDDDGFDYLSQKKLPKRFKRRHSSKEKR</sequence>
<accession>A0A875RNS7</accession>
<organism evidence="2 3">
    <name type="scientific">Eeniella nana</name>
    <name type="common">Yeast</name>
    <name type="synonym">Brettanomyces nanus</name>
    <dbReference type="NCBI Taxonomy" id="13502"/>
    <lineage>
        <taxon>Eukaryota</taxon>
        <taxon>Fungi</taxon>
        <taxon>Dikarya</taxon>
        <taxon>Ascomycota</taxon>
        <taxon>Saccharomycotina</taxon>
        <taxon>Pichiomycetes</taxon>
        <taxon>Pichiales</taxon>
        <taxon>Pichiaceae</taxon>
        <taxon>Brettanomyces</taxon>
    </lineage>
</organism>
<feature type="compositionally biased region" description="Basic and acidic residues" evidence="1">
    <location>
        <begin position="152"/>
        <end position="163"/>
    </location>
</feature>
<dbReference type="OrthoDB" id="4083131at2759"/>
<reference evidence="2" key="1">
    <citation type="submission" date="2020-10" db="EMBL/GenBank/DDBJ databases">
        <authorList>
            <person name="Roach M.J.R."/>
        </authorList>
    </citation>
    <scope>NUCLEOTIDE SEQUENCE</scope>
    <source>
        <strain evidence="2">CBS 1945</strain>
    </source>
</reference>
<feature type="region of interest" description="Disordered" evidence="1">
    <location>
        <begin position="152"/>
        <end position="180"/>
    </location>
</feature>
<name>A0A875RNS7_EENNA</name>
<keyword evidence="3" id="KW-1185">Reference proteome</keyword>
<feature type="compositionally biased region" description="Acidic residues" evidence="1">
    <location>
        <begin position="166"/>
        <end position="178"/>
    </location>
</feature>